<feature type="transmembrane region" description="Helical" evidence="1">
    <location>
        <begin position="129"/>
        <end position="145"/>
    </location>
</feature>
<dbReference type="AlphaFoldDB" id="A0AAX1TUT7"/>
<keyword evidence="1" id="KW-1133">Transmembrane helix</keyword>
<feature type="transmembrane region" description="Helical" evidence="1">
    <location>
        <begin position="96"/>
        <end position="117"/>
    </location>
</feature>
<feature type="transmembrane region" description="Helical" evidence="1">
    <location>
        <begin position="387"/>
        <end position="407"/>
    </location>
</feature>
<dbReference type="Proteomes" id="UP000249008">
    <property type="component" value="Chromosome 1"/>
</dbReference>
<reference evidence="2 3" key="1">
    <citation type="submission" date="2018-06" db="EMBL/GenBank/DDBJ databases">
        <authorList>
            <consortium name="Pathogen Informatics"/>
            <person name="Doyle S."/>
        </authorList>
    </citation>
    <scope>NUCLEOTIDE SEQUENCE [LARGE SCALE GENOMIC DNA]</scope>
    <source>
        <strain evidence="2 3">NCTC12112</strain>
    </source>
</reference>
<dbReference type="PANTHER" id="PTHR30282:SF0">
    <property type="entry name" value="P-AMINOBENZOYL-GLUTAMATE TRANSPORT PROTEIN"/>
    <property type="match status" value="1"/>
</dbReference>
<dbReference type="GO" id="GO:1902604">
    <property type="term" value="P:p-aminobenzoyl-glutamate transmembrane transport"/>
    <property type="evidence" value="ECO:0007669"/>
    <property type="project" value="InterPro"/>
</dbReference>
<feature type="transmembrane region" description="Helical" evidence="1">
    <location>
        <begin position="175"/>
        <end position="194"/>
    </location>
</feature>
<sequence length="517" mass="55385">MSQMKQEKKGFFNKFLDFIEVGGNKLPHPVTLFVLFCLTIIIVSGITEKMGVSATYNALNKKTGNFEQITVTVKSLTNAAGIRYIFNSMVKNFTGFAPLGTVLVGIIGIGVCEGSGLMSSTIKKVVMGTPRRAITAIVVFAGVMSNVASDAGYVVLVPLGAVIFLSFGRHPLAGLAAAFAGVSGGFSANLLLGTTDPLLGGITTEAARLIRPDYFVAATANYYFMFVSTFIITALGTIITEKIVEPRLGPYHGDVDHDMKELTDLERKGLRAAGLVVLAYLAVMLFLTLPANAVLKVDGSLKAWTSSGLIPAMMFFFLLPGLAYGFTAKTLKSDKDVAKLMGKALAGMGGYMALAFTASQFIAYFGYTNLGTILAVKGADTLKSIGFTGLPLILGFVLFTAFINLFMGSASAKWAIMAPVFVPMLMELNYSPEFTQAAYRIGDSSTNIISPLMSYFAMIVAFMQKYDKDSGMGTLISMMLPFSICFLLGWTILLAIWFAFGLPIGPGVFIEFSKMLG</sequence>
<dbReference type="PANTHER" id="PTHR30282">
    <property type="entry name" value="P-AMINOBENZOYL GLUTAMATE TRANSPORTER"/>
    <property type="match status" value="1"/>
</dbReference>
<dbReference type="KEGG" id="ful:C4N20_00980"/>
<evidence type="ECO:0000256" key="1">
    <source>
        <dbReference type="SAM" id="Phobius"/>
    </source>
</evidence>
<name>A0AAX1TUT7_9FUSO</name>
<accession>A0AAX1TUT7</accession>
<organism evidence="2 3">
    <name type="scientific">Fusobacterium ulcerans</name>
    <dbReference type="NCBI Taxonomy" id="861"/>
    <lineage>
        <taxon>Bacteria</taxon>
        <taxon>Fusobacteriati</taxon>
        <taxon>Fusobacteriota</taxon>
        <taxon>Fusobacteriia</taxon>
        <taxon>Fusobacteriales</taxon>
        <taxon>Fusobacteriaceae</taxon>
        <taxon>Fusobacterium</taxon>
    </lineage>
</organism>
<gene>
    <name evidence="2" type="primary">abgT_5</name>
    <name evidence="2" type="ORF">NCTC12112_02071</name>
</gene>
<protein>
    <submittedName>
        <fullName evidence="2">Aminobenzoyl-glutamate transport protein</fullName>
    </submittedName>
</protein>
<feature type="transmembrane region" description="Helical" evidence="1">
    <location>
        <begin position="269"/>
        <end position="289"/>
    </location>
</feature>
<evidence type="ECO:0000313" key="2">
    <source>
        <dbReference type="EMBL" id="SQJ06843.1"/>
    </source>
</evidence>
<feature type="transmembrane region" description="Helical" evidence="1">
    <location>
        <begin position="30"/>
        <end position="47"/>
    </location>
</feature>
<dbReference type="Pfam" id="PF03806">
    <property type="entry name" value="ABG_transport"/>
    <property type="match status" value="1"/>
</dbReference>
<keyword evidence="1" id="KW-0472">Membrane</keyword>
<dbReference type="InterPro" id="IPR004697">
    <property type="entry name" value="AbgT"/>
</dbReference>
<feature type="transmembrane region" description="Helical" evidence="1">
    <location>
        <begin position="214"/>
        <end position="239"/>
    </location>
</feature>
<dbReference type="EMBL" id="LS483487">
    <property type="protein sequence ID" value="SQJ06843.1"/>
    <property type="molecule type" value="Genomic_DNA"/>
</dbReference>
<proteinExistence type="predicted"/>
<keyword evidence="1" id="KW-0812">Transmembrane</keyword>
<evidence type="ECO:0000313" key="3">
    <source>
        <dbReference type="Proteomes" id="UP000249008"/>
    </source>
</evidence>
<feature type="transmembrane region" description="Helical" evidence="1">
    <location>
        <begin position="444"/>
        <end position="463"/>
    </location>
</feature>
<dbReference type="GO" id="GO:0015558">
    <property type="term" value="F:secondary active p-aminobenzoyl-glutamate transmembrane transporter activity"/>
    <property type="evidence" value="ECO:0007669"/>
    <property type="project" value="InterPro"/>
</dbReference>
<feature type="transmembrane region" description="Helical" evidence="1">
    <location>
        <begin position="309"/>
        <end position="327"/>
    </location>
</feature>
<feature type="transmembrane region" description="Helical" evidence="1">
    <location>
        <begin position="348"/>
        <end position="367"/>
    </location>
</feature>
<feature type="transmembrane region" description="Helical" evidence="1">
    <location>
        <begin position="475"/>
        <end position="500"/>
    </location>
</feature>